<gene>
    <name evidence="8" type="ORF">KUTeg_016002</name>
</gene>
<dbReference type="Gene3D" id="1.10.287.70">
    <property type="match status" value="1"/>
</dbReference>
<feature type="transmembrane region" description="Helical" evidence="5">
    <location>
        <begin position="142"/>
        <end position="163"/>
    </location>
</feature>
<reference evidence="8 9" key="1">
    <citation type="submission" date="2022-12" db="EMBL/GenBank/DDBJ databases">
        <title>Chromosome-level genome of Tegillarca granosa.</title>
        <authorList>
            <person name="Kim J."/>
        </authorList>
    </citation>
    <scope>NUCLEOTIDE SEQUENCE [LARGE SCALE GENOMIC DNA]</scope>
    <source>
        <strain evidence="8">Teg-2019</strain>
        <tissue evidence="8">Adductor muscle</tissue>
    </source>
</reference>
<evidence type="ECO:0000256" key="4">
    <source>
        <dbReference type="ARBA" id="ARBA00023136"/>
    </source>
</evidence>
<dbReference type="PANTHER" id="PTHR12127:SF7">
    <property type="entry name" value="SD02261P"/>
    <property type="match status" value="1"/>
</dbReference>
<comment type="subcellular location">
    <subcellularLocation>
        <location evidence="1">Membrane</location>
        <topology evidence="1">Multi-pass membrane protein</topology>
    </subcellularLocation>
</comment>
<feature type="transmembrane region" description="Helical" evidence="5">
    <location>
        <begin position="274"/>
        <end position="296"/>
    </location>
</feature>
<feature type="transmembrane region" description="Helical" evidence="5">
    <location>
        <begin position="234"/>
        <end position="254"/>
    </location>
</feature>
<protein>
    <recommendedName>
        <fullName evidence="10">Polycystin cation channel PKD1/PKD2 domain-containing protein</fullName>
    </recommendedName>
</protein>
<evidence type="ECO:0000256" key="1">
    <source>
        <dbReference type="ARBA" id="ARBA00004141"/>
    </source>
</evidence>
<evidence type="ECO:0000259" key="6">
    <source>
        <dbReference type="Pfam" id="PF00520"/>
    </source>
</evidence>
<keyword evidence="9" id="KW-1185">Reference proteome</keyword>
<feature type="transmembrane region" description="Helical" evidence="5">
    <location>
        <begin position="195"/>
        <end position="213"/>
    </location>
</feature>
<keyword evidence="2 5" id="KW-0812">Transmembrane</keyword>
<dbReference type="InterPro" id="IPR005821">
    <property type="entry name" value="Ion_trans_dom"/>
</dbReference>
<evidence type="ECO:0000259" key="7">
    <source>
        <dbReference type="Pfam" id="PF21381"/>
    </source>
</evidence>
<comment type="caution">
    <text evidence="8">The sequence shown here is derived from an EMBL/GenBank/DDBJ whole genome shotgun (WGS) entry which is preliminary data.</text>
</comment>
<evidence type="ECO:0000313" key="8">
    <source>
        <dbReference type="EMBL" id="KAJ8305457.1"/>
    </source>
</evidence>
<accession>A0ABQ9EPC1</accession>
<evidence type="ECO:0000256" key="2">
    <source>
        <dbReference type="ARBA" id="ARBA00022692"/>
    </source>
</evidence>
<dbReference type="InterPro" id="IPR039031">
    <property type="entry name" value="Mucolipin"/>
</dbReference>
<proteinExistence type="predicted"/>
<dbReference type="Pfam" id="PF21381">
    <property type="entry name" value="MCLN_ECD"/>
    <property type="match status" value="1"/>
</dbReference>
<dbReference type="EMBL" id="JARBDR010000813">
    <property type="protein sequence ID" value="KAJ8305457.1"/>
    <property type="molecule type" value="Genomic_DNA"/>
</dbReference>
<dbReference type="Proteomes" id="UP001217089">
    <property type="component" value="Unassembled WGS sequence"/>
</dbReference>
<evidence type="ECO:0008006" key="10">
    <source>
        <dbReference type="Google" id="ProtNLM"/>
    </source>
</evidence>
<evidence type="ECO:0000256" key="3">
    <source>
        <dbReference type="ARBA" id="ARBA00022989"/>
    </source>
</evidence>
<evidence type="ECO:0000313" key="9">
    <source>
        <dbReference type="Proteomes" id="UP001217089"/>
    </source>
</evidence>
<evidence type="ECO:0000256" key="5">
    <source>
        <dbReference type="SAM" id="Phobius"/>
    </source>
</evidence>
<feature type="domain" description="Ion transport" evidence="6">
    <location>
        <begin position="141"/>
        <end position="373"/>
    </location>
</feature>
<dbReference type="PANTHER" id="PTHR12127">
    <property type="entry name" value="MUCOLIPIN"/>
    <property type="match status" value="1"/>
</dbReference>
<keyword evidence="3 5" id="KW-1133">Transmembrane helix</keyword>
<name>A0ABQ9EPC1_TEGGR</name>
<keyword evidence="4 5" id="KW-0472">Membrane</keyword>
<feature type="transmembrane region" description="Helical" evidence="5">
    <location>
        <begin position="342"/>
        <end position="364"/>
    </location>
</feature>
<organism evidence="8 9">
    <name type="scientific">Tegillarca granosa</name>
    <name type="common">Malaysian cockle</name>
    <name type="synonym">Anadara granosa</name>
    <dbReference type="NCBI Taxonomy" id="220873"/>
    <lineage>
        <taxon>Eukaryota</taxon>
        <taxon>Metazoa</taxon>
        <taxon>Spiralia</taxon>
        <taxon>Lophotrochozoa</taxon>
        <taxon>Mollusca</taxon>
        <taxon>Bivalvia</taxon>
        <taxon>Autobranchia</taxon>
        <taxon>Pteriomorphia</taxon>
        <taxon>Arcoida</taxon>
        <taxon>Arcoidea</taxon>
        <taxon>Arcidae</taxon>
        <taxon>Tegillarca</taxon>
    </lineage>
</organism>
<dbReference type="Pfam" id="PF00520">
    <property type="entry name" value="Ion_trans"/>
    <property type="match status" value="1"/>
</dbReference>
<sequence>MGKIYCQKKMSMEIVFSSHENLPCNSTACVEIGPIEKRNSTTNETNLVYDIVELLKMKKSPINFNTLLKIELRFKLKSYRLGINHKRRKPECFNVDGKVVFDDSNRDGQMKIDLVTTLQEIECHGEYSSEDEERRERTSETLFDAIVMVVSFISSVLCIRSIIRGLRLRKETARFFEKRFRKKLSWSDQMEFLNLWYVCIVINDILTIIGSSFKIQLDNRVNKNARSSSENYDFCGVMLGTGSLLVWLGVVRYIGFFKTFNILVLVLKKAFPNMMRFLVCTLMLYTGFMLCGWVVLGPYHIKFREISTSSECLYSLINGDDMFVTFSATVTKNPMIWYYSRIFLYLFISLFIYAVLNLFMAVIIDTYETIKEYYEHGFPKSELFEFIDLCEDSPESSIYRREDKTCSLSSCLCWCFKNHPDKPNETTSLLKK</sequence>
<feature type="domain" description="Mucolipin extracytosolic" evidence="7">
    <location>
        <begin position="15"/>
        <end position="123"/>
    </location>
</feature>
<dbReference type="InterPro" id="IPR049134">
    <property type="entry name" value="MCLN_ECD"/>
</dbReference>